<feature type="compositionally biased region" description="Basic and acidic residues" evidence="3">
    <location>
        <begin position="19"/>
        <end position="34"/>
    </location>
</feature>
<reference evidence="4" key="1">
    <citation type="submission" date="2023-07" db="EMBL/GenBank/DDBJ databases">
        <title>A chromosome-level genome assembly of Lolium multiflorum.</title>
        <authorList>
            <person name="Chen Y."/>
            <person name="Copetti D."/>
            <person name="Kolliker R."/>
            <person name="Studer B."/>
        </authorList>
    </citation>
    <scope>NUCLEOTIDE SEQUENCE</scope>
    <source>
        <strain evidence="4">02402/16</strain>
        <tissue evidence="4">Leaf</tissue>
    </source>
</reference>
<keyword evidence="1" id="KW-0112">Calmodulin-binding</keyword>
<comment type="caution">
    <text evidence="4">The sequence shown here is derived from an EMBL/GenBank/DDBJ whole genome shotgun (WGS) entry which is preliminary data.</text>
</comment>
<dbReference type="EMBL" id="JAUUTY010000001">
    <property type="protein sequence ID" value="KAK1697561.1"/>
    <property type="molecule type" value="Genomic_DNA"/>
</dbReference>
<evidence type="ECO:0000256" key="1">
    <source>
        <dbReference type="ARBA" id="ARBA00022860"/>
    </source>
</evidence>
<proteinExistence type="inferred from homology"/>
<evidence type="ECO:0000313" key="5">
    <source>
        <dbReference type="Proteomes" id="UP001231189"/>
    </source>
</evidence>
<feature type="region of interest" description="Disordered" evidence="3">
    <location>
        <begin position="314"/>
        <end position="455"/>
    </location>
</feature>
<protein>
    <submittedName>
        <fullName evidence="4">Uncharacterized protein</fullName>
    </submittedName>
</protein>
<dbReference type="AlphaFoldDB" id="A0AAD8X5N1"/>
<feature type="compositionally biased region" description="Low complexity" evidence="3">
    <location>
        <begin position="483"/>
        <end position="493"/>
    </location>
</feature>
<dbReference type="GO" id="GO:0005516">
    <property type="term" value="F:calmodulin binding"/>
    <property type="evidence" value="ECO:0007669"/>
    <property type="project" value="UniProtKB-KW"/>
</dbReference>
<feature type="region of interest" description="Disordered" evidence="3">
    <location>
        <begin position="1"/>
        <end position="84"/>
    </location>
</feature>
<comment type="similarity">
    <text evidence="2">Belongs to the IQD family.</text>
</comment>
<dbReference type="Pfam" id="PF00612">
    <property type="entry name" value="IQ"/>
    <property type="match status" value="1"/>
</dbReference>
<feature type="compositionally biased region" description="Polar residues" evidence="3">
    <location>
        <begin position="504"/>
        <end position="515"/>
    </location>
</feature>
<dbReference type="PANTHER" id="PTHR32295:SF100">
    <property type="entry name" value="OS05G0463300 PROTEIN"/>
    <property type="match status" value="1"/>
</dbReference>
<feature type="compositionally biased region" description="Low complexity" evidence="3">
    <location>
        <begin position="348"/>
        <end position="357"/>
    </location>
</feature>
<accession>A0AAD8X5N1</accession>
<organism evidence="4 5">
    <name type="scientific">Lolium multiflorum</name>
    <name type="common">Italian ryegrass</name>
    <name type="synonym">Lolium perenne subsp. multiflorum</name>
    <dbReference type="NCBI Taxonomy" id="4521"/>
    <lineage>
        <taxon>Eukaryota</taxon>
        <taxon>Viridiplantae</taxon>
        <taxon>Streptophyta</taxon>
        <taxon>Embryophyta</taxon>
        <taxon>Tracheophyta</taxon>
        <taxon>Spermatophyta</taxon>
        <taxon>Magnoliopsida</taxon>
        <taxon>Liliopsida</taxon>
        <taxon>Poales</taxon>
        <taxon>Poaceae</taxon>
        <taxon>BOP clade</taxon>
        <taxon>Pooideae</taxon>
        <taxon>Poodae</taxon>
        <taxon>Poeae</taxon>
        <taxon>Poeae Chloroplast Group 2 (Poeae type)</taxon>
        <taxon>Loliodinae</taxon>
        <taxon>Loliinae</taxon>
        <taxon>Lolium</taxon>
    </lineage>
</organism>
<evidence type="ECO:0000256" key="3">
    <source>
        <dbReference type="SAM" id="MobiDB-lite"/>
    </source>
</evidence>
<feature type="compositionally biased region" description="Low complexity" evidence="3">
    <location>
        <begin position="48"/>
        <end position="67"/>
    </location>
</feature>
<evidence type="ECO:0000313" key="4">
    <source>
        <dbReference type="EMBL" id="KAK1697561.1"/>
    </source>
</evidence>
<feature type="compositionally biased region" description="Pro residues" evidence="3">
    <location>
        <begin position="68"/>
        <end position="77"/>
    </location>
</feature>
<dbReference type="PANTHER" id="PTHR32295">
    <property type="entry name" value="IQ-DOMAIN 5-RELATED"/>
    <property type="match status" value="1"/>
</dbReference>
<feature type="region of interest" description="Disordered" evidence="3">
    <location>
        <begin position="261"/>
        <end position="286"/>
    </location>
</feature>
<name>A0AAD8X5N1_LOLMU</name>
<gene>
    <name evidence="4" type="ORF">QYE76_014258</name>
</gene>
<feature type="compositionally biased region" description="Polar residues" evidence="3">
    <location>
        <begin position="266"/>
        <end position="285"/>
    </location>
</feature>
<evidence type="ECO:0000256" key="2">
    <source>
        <dbReference type="ARBA" id="ARBA00024341"/>
    </source>
</evidence>
<dbReference type="Proteomes" id="UP001231189">
    <property type="component" value="Unassembled WGS sequence"/>
</dbReference>
<dbReference type="InterPro" id="IPR000048">
    <property type="entry name" value="IQ_motif_EF-hand-BS"/>
</dbReference>
<sequence>MGKKVRWFDAVQRILSTSEPDREEKEDKKAERPTSKLNFKKLWQFGKSSTSSSNSSSSAAPETAPAAHPQPPPPSPSRPDRQKAVEVTEAKFAGTASEQNDGRYHMATTASPVAVRTAEAVSCPTSTVTPRGRSKEEFAAVRIQTVSRGYLARRGYRRARAQARLMSLLEGIAVRRQTEEALYCMQTMTRVQTQIYSRRLKTEEDKKALRSQIQLKQALDKTKIGEGWDHSHQSKEQMEATLAMKQEAASRRQKALSYAFSRQWRNRNPASSSSGRAAPTQSSNPPMYMDPGCPNWGWCWSERWMAAARPWECQTAPQPDKDKDRAPALPKTPGRAAKPRVSISIQIPTTPTGRSPRLPSPSTPTRPRSPSVLGKTITPPARLPSPRGSPLHRSATLLSERPRSSLEHLGSGGMEAALRRTTSMRSGETPRRISVGARDADTGDTGGAPVTPSYMQATKSVKAKARCASPIAADRAELTVRVRPVSSPSVQRRMPLEFAEKPGASSSPRTPSNSKAKPEVRAKRPPSPRFLV</sequence>
<keyword evidence="5" id="KW-1185">Reference proteome</keyword>
<feature type="region of interest" description="Disordered" evidence="3">
    <location>
        <begin position="483"/>
        <end position="532"/>
    </location>
</feature>
<dbReference type="PROSITE" id="PS50096">
    <property type="entry name" value="IQ"/>
    <property type="match status" value="1"/>
</dbReference>
<dbReference type="SMART" id="SM00015">
    <property type="entry name" value="IQ"/>
    <property type="match status" value="1"/>
</dbReference>